<comment type="caution">
    <text evidence="2">The sequence shown here is derived from an EMBL/GenBank/DDBJ whole genome shotgun (WGS) entry which is preliminary data.</text>
</comment>
<dbReference type="InterPro" id="IPR054353">
    <property type="entry name" value="IstA-like_C"/>
</dbReference>
<feature type="non-terminal residue" evidence="2">
    <location>
        <position position="1"/>
    </location>
</feature>
<feature type="domain" description="Integrase catalytic" evidence="1">
    <location>
        <begin position="1"/>
        <end position="146"/>
    </location>
</feature>
<dbReference type="InterPro" id="IPR001584">
    <property type="entry name" value="Integrase_cat-core"/>
</dbReference>
<dbReference type="EMBL" id="BARS01025715">
    <property type="protein sequence ID" value="GAG07302.1"/>
    <property type="molecule type" value="Genomic_DNA"/>
</dbReference>
<proteinExistence type="predicted"/>
<reference evidence="2" key="1">
    <citation type="journal article" date="2014" name="Front. Microbiol.">
        <title>High frequency of phylogenetically diverse reductive dehalogenase-homologous genes in deep subseafloor sedimentary metagenomes.</title>
        <authorList>
            <person name="Kawai M."/>
            <person name="Futagami T."/>
            <person name="Toyoda A."/>
            <person name="Takaki Y."/>
            <person name="Nishi S."/>
            <person name="Hori S."/>
            <person name="Arai W."/>
            <person name="Tsubouchi T."/>
            <person name="Morono Y."/>
            <person name="Uchiyama I."/>
            <person name="Ito T."/>
            <person name="Fujiyama A."/>
            <person name="Inagaki F."/>
            <person name="Takami H."/>
        </authorList>
    </citation>
    <scope>NUCLEOTIDE SEQUENCE</scope>
    <source>
        <strain evidence="2">Expedition CK06-06</strain>
    </source>
</reference>
<name>X0V7E7_9ZZZZ</name>
<sequence>IRLCHSRFFLTIAYPNEQLEMVMDAHDKAFIFFNGICRKGIYDNMKTVVYKILVGKQRDINDRFAQMASHYLFEPIACTPAAGWEKGQVENQVNTSRRNFFTPLVKVDSFDELNKKLEELCLEWAKKTKHPELKDHTVWEIYQQEKKHLLPYKYSFEGYKVESTIVSSCCLITFDTNSYSAECEYVHKAVELRIYAKKVVIVNGKKIIGQHERCFERHKRIYDPWHYVPILERKPGALRNGAPFKDFKLPASIQKVRDGLSTHPDA</sequence>
<gene>
    <name evidence="2" type="ORF">S01H1_40596</name>
</gene>
<protein>
    <recommendedName>
        <fullName evidence="1">Integrase catalytic domain-containing protein</fullName>
    </recommendedName>
</protein>
<dbReference type="PANTHER" id="PTHR35004:SF7">
    <property type="entry name" value="INTEGRASE PROTEIN"/>
    <property type="match status" value="1"/>
</dbReference>
<accession>X0V7E7</accession>
<dbReference type="PROSITE" id="PS50994">
    <property type="entry name" value="INTEGRASE"/>
    <property type="match status" value="1"/>
</dbReference>
<evidence type="ECO:0000259" key="1">
    <source>
        <dbReference type="PROSITE" id="PS50994"/>
    </source>
</evidence>
<organism evidence="2">
    <name type="scientific">marine sediment metagenome</name>
    <dbReference type="NCBI Taxonomy" id="412755"/>
    <lineage>
        <taxon>unclassified sequences</taxon>
        <taxon>metagenomes</taxon>
        <taxon>ecological metagenomes</taxon>
    </lineage>
</organism>
<dbReference type="GO" id="GO:0015074">
    <property type="term" value="P:DNA integration"/>
    <property type="evidence" value="ECO:0007669"/>
    <property type="project" value="InterPro"/>
</dbReference>
<dbReference type="AlphaFoldDB" id="X0V7E7"/>
<dbReference type="Pfam" id="PF22483">
    <property type="entry name" value="Mu-transpos_C_2"/>
    <property type="match status" value="1"/>
</dbReference>
<dbReference type="PANTHER" id="PTHR35004">
    <property type="entry name" value="TRANSPOSASE RV3428C-RELATED"/>
    <property type="match status" value="1"/>
</dbReference>
<feature type="non-terminal residue" evidence="2">
    <location>
        <position position="266"/>
    </location>
</feature>
<evidence type="ECO:0000313" key="2">
    <source>
        <dbReference type="EMBL" id="GAG07302.1"/>
    </source>
</evidence>